<evidence type="ECO:0000313" key="2">
    <source>
        <dbReference type="Proteomes" id="UP000195772"/>
    </source>
</evidence>
<organism evidence="1 2">
    <name type="scientific">Alistipes onderdonkii</name>
    <dbReference type="NCBI Taxonomy" id="328813"/>
    <lineage>
        <taxon>Bacteria</taxon>
        <taxon>Pseudomonadati</taxon>
        <taxon>Bacteroidota</taxon>
        <taxon>Bacteroidia</taxon>
        <taxon>Bacteroidales</taxon>
        <taxon>Rikenellaceae</taxon>
        <taxon>Alistipes</taxon>
    </lineage>
</organism>
<dbReference type="AlphaFoldDB" id="A0A1Y3R417"/>
<proteinExistence type="predicted"/>
<protein>
    <submittedName>
        <fullName evidence="1">Uncharacterized protein</fullName>
    </submittedName>
</protein>
<sequence>MEPRWIGFCCAGLGCAGFCRAGQRCAGLCCAGFCRAGLCCAGFCRTGLHCAGLRGCATRNAGRLPKRSGCCATCRYVTCPYHRLFV</sequence>
<accession>A0A1Y3R417</accession>
<dbReference type="Proteomes" id="UP000195772">
    <property type="component" value="Unassembled WGS sequence"/>
</dbReference>
<comment type="caution">
    <text evidence="1">The sequence shown here is derived from an EMBL/GenBank/DDBJ whole genome shotgun (WGS) entry which is preliminary data.</text>
</comment>
<evidence type="ECO:0000313" key="1">
    <source>
        <dbReference type="EMBL" id="OUN04369.1"/>
    </source>
</evidence>
<dbReference type="PROSITE" id="PS51257">
    <property type="entry name" value="PROKAR_LIPOPROTEIN"/>
    <property type="match status" value="1"/>
</dbReference>
<name>A0A1Y3R417_9BACT</name>
<gene>
    <name evidence="1" type="ORF">B5G41_03395</name>
</gene>
<dbReference type="EMBL" id="NFHB01000002">
    <property type="protein sequence ID" value="OUN04369.1"/>
    <property type="molecule type" value="Genomic_DNA"/>
</dbReference>
<reference evidence="2" key="1">
    <citation type="submission" date="2017-04" db="EMBL/GenBank/DDBJ databases">
        <title>Function of individual gut microbiota members based on whole genome sequencing of pure cultures obtained from chicken caecum.</title>
        <authorList>
            <person name="Medvecky M."/>
            <person name="Cejkova D."/>
            <person name="Polansky O."/>
            <person name="Karasova D."/>
            <person name="Kubasova T."/>
            <person name="Cizek A."/>
            <person name="Rychlik I."/>
        </authorList>
    </citation>
    <scope>NUCLEOTIDE SEQUENCE [LARGE SCALE GENOMIC DNA]</scope>
    <source>
        <strain evidence="2">An90</strain>
    </source>
</reference>